<sequence>MSDKFKIGDIVQLKSGGPRMTVTRVEKAHSGESKIHTTWFVESKPENSVFPFDAIAFCKEEQSEDPEV</sequence>
<dbReference type="Proteomes" id="UP000502260">
    <property type="component" value="Chromosome"/>
</dbReference>
<dbReference type="KEGG" id="slac:SKTS_13980"/>
<organism evidence="1 2">
    <name type="scientific">Sulfurimicrobium lacus</name>
    <dbReference type="NCBI Taxonomy" id="2715678"/>
    <lineage>
        <taxon>Bacteria</taxon>
        <taxon>Pseudomonadati</taxon>
        <taxon>Pseudomonadota</taxon>
        <taxon>Betaproteobacteria</taxon>
        <taxon>Nitrosomonadales</taxon>
        <taxon>Sulfuricellaceae</taxon>
        <taxon>Sulfurimicrobium</taxon>
    </lineage>
</organism>
<dbReference type="AlphaFoldDB" id="A0A6F8VC18"/>
<accession>A0A6F8VC18</accession>
<protein>
    <recommendedName>
        <fullName evidence="3">DUF2158 domain-containing protein</fullName>
    </recommendedName>
</protein>
<name>A0A6F8VC18_9PROT</name>
<proteinExistence type="predicted"/>
<dbReference type="EMBL" id="AP022853">
    <property type="protein sequence ID" value="BCB26512.1"/>
    <property type="molecule type" value="Genomic_DNA"/>
</dbReference>
<evidence type="ECO:0000313" key="2">
    <source>
        <dbReference type="Proteomes" id="UP000502260"/>
    </source>
</evidence>
<dbReference type="Pfam" id="PF09926">
    <property type="entry name" value="DUF2158"/>
    <property type="match status" value="1"/>
</dbReference>
<dbReference type="RefSeq" id="WP_173062360.1">
    <property type="nucleotide sequence ID" value="NZ_AP022853.1"/>
</dbReference>
<evidence type="ECO:0000313" key="1">
    <source>
        <dbReference type="EMBL" id="BCB26512.1"/>
    </source>
</evidence>
<dbReference type="InterPro" id="IPR019226">
    <property type="entry name" value="DUF2158"/>
</dbReference>
<gene>
    <name evidence="1" type="ORF">SKTS_13980</name>
</gene>
<keyword evidence="2" id="KW-1185">Reference proteome</keyword>
<evidence type="ECO:0008006" key="3">
    <source>
        <dbReference type="Google" id="ProtNLM"/>
    </source>
</evidence>
<reference evidence="2" key="1">
    <citation type="submission" date="2020-03" db="EMBL/GenBank/DDBJ databases">
        <title>Complete genome sequence of sulfur-oxidizing bacterium skT11.</title>
        <authorList>
            <person name="Kanda M."/>
            <person name="Kojima H."/>
            <person name="Fukui M."/>
        </authorList>
    </citation>
    <scope>NUCLEOTIDE SEQUENCE [LARGE SCALE GENOMIC DNA]</scope>
    <source>
        <strain evidence="2">skT11</strain>
    </source>
</reference>